<reference evidence="8" key="1">
    <citation type="submission" date="2025-08" db="UniProtKB">
        <authorList>
            <consortium name="RefSeq"/>
        </authorList>
    </citation>
    <scope>IDENTIFICATION</scope>
</reference>
<dbReference type="PROSITE" id="PS51233">
    <property type="entry name" value="VWFD"/>
    <property type="match status" value="1"/>
</dbReference>
<dbReference type="RefSeq" id="XP_022108238.1">
    <property type="nucleotide sequence ID" value="XM_022252546.1"/>
</dbReference>
<keyword evidence="1" id="KW-0677">Repeat</keyword>
<dbReference type="Gene3D" id="2.10.25.10">
    <property type="entry name" value="Laminin"/>
    <property type="match status" value="2"/>
</dbReference>
<organism evidence="7 8">
    <name type="scientific">Acanthaster planci</name>
    <name type="common">Crown-of-thorns starfish</name>
    <dbReference type="NCBI Taxonomy" id="133434"/>
    <lineage>
        <taxon>Eukaryota</taxon>
        <taxon>Metazoa</taxon>
        <taxon>Echinodermata</taxon>
        <taxon>Eleutherozoa</taxon>
        <taxon>Asterozoa</taxon>
        <taxon>Asteroidea</taxon>
        <taxon>Valvatacea</taxon>
        <taxon>Valvatida</taxon>
        <taxon>Acanthasteridae</taxon>
        <taxon>Acanthaster</taxon>
    </lineage>
</organism>
<dbReference type="CDD" id="cd00112">
    <property type="entry name" value="LDLa"/>
    <property type="match status" value="1"/>
</dbReference>
<dbReference type="InterPro" id="IPR036055">
    <property type="entry name" value="LDL_receptor-like_sf"/>
</dbReference>
<evidence type="ECO:0000313" key="7">
    <source>
        <dbReference type="Proteomes" id="UP000694845"/>
    </source>
</evidence>
<dbReference type="OrthoDB" id="6019304at2759"/>
<keyword evidence="2 4" id="KW-1015">Disulfide bond</keyword>
<dbReference type="InterPro" id="IPR014853">
    <property type="entry name" value="VWF/SSPO/ZAN-like_Cys-rich_dom"/>
</dbReference>
<dbReference type="SMART" id="SM00192">
    <property type="entry name" value="LDLa"/>
    <property type="match status" value="1"/>
</dbReference>
<evidence type="ECO:0000313" key="8">
    <source>
        <dbReference type="RefSeq" id="XP_022108238.1"/>
    </source>
</evidence>
<dbReference type="SMART" id="SM00215">
    <property type="entry name" value="VWC_out"/>
    <property type="match status" value="1"/>
</dbReference>
<dbReference type="SUPFAM" id="SSF57567">
    <property type="entry name" value="Serine protease inhibitors"/>
    <property type="match status" value="2"/>
</dbReference>
<name>A0A8B7ZRN4_ACAPL</name>
<dbReference type="OMA" id="EVTNDCE"/>
<proteinExistence type="predicted"/>
<dbReference type="GeneID" id="110988747"/>
<dbReference type="SMART" id="SM00832">
    <property type="entry name" value="C8"/>
    <property type="match status" value="2"/>
</dbReference>
<keyword evidence="7" id="KW-1185">Reference proteome</keyword>
<dbReference type="SMART" id="SM00216">
    <property type="entry name" value="VWD"/>
    <property type="match status" value="1"/>
</dbReference>
<evidence type="ECO:0000256" key="1">
    <source>
        <dbReference type="ARBA" id="ARBA00022737"/>
    </source>
</evidence>
<evidence type="ECO:0000256" key="5">
    <source>
        <dbReference type="SAM" id="MobiDB-lite"/>
    </source>
</evidence>
<dbReference type="SUPFAM" id="SSF57424">
    <property type="entry name" value="LDL receptor-like module"/>
    <property type="match status" value="1"/>
</dbReference>
<feature type="domain" description="VWFD" evidence="6">
    <location>
        <begin position="187"/>
        <end position="359"/>
    </location>
</feature>
<gene>
    <name evidence="8" type="primary">LOC110988747</name>
</gene>
<dbReference type="PANTHER" id="PTHR11339">
    <property type="entry name" value="EXTRACELLULAR MATRIX GLYCOPROTEIN RELATED"/>
    <property type="match status" value="1"/>
</dbReference>
<dbReference type="KEGG" id="aplc:110988747"/>
<dbReference type="Pfam" id="PF01826">
    <property type="entry name" value="TIL"/>
    <property type="match status" value="2"/>
</dbReference>
<feature type="disulfide bond" evidence="4">
    <location>
        <begin position="581"/>
        <end position="596"/>
    </location>
</feature>
<sequence>MHEDRDITDYCEIDSYHKKMAHETCGKLTQEPFTDCGLKVDPKMYRDMCIKDYCQSQYYKGTECLAFSAYALECAKEGVNLVWRSSDLCATTLCQEGEVFKECGSMCRVTCRDLEKTDDCQEQCIQGCQCIGDTLYDNLENKCVSPSECSCYVKGHYRRPGETWNNGCNKCTCKTGVAECTEKICAATCRGYGDPHYMTFDGRKYEFQGDCSYVFTSDDCGKDGRTSVFSVVVENVPCGLGMVTCTKSILFTLLDVKIFLVRGADPAITPPPPTPTTAKYRFVRSGIFLIINTRHGVTLVWDFGTSVYVTLDGTFHGRVCGLCGDFDGNALNDFRTRGGEIEATPNAFGHSWKTIESCPEPPDPVNPCDINPGRRDWARFACSIILKSVFSPCHNLVDPQPFHDNCVFDSCGCDRGGDCECMCTAISNYAAVCNTLGVEVPWRSTGNCGLQCENGMEYLPCGKVCADRCYENATEEDYGCTEQCVEGCHCPPGTKLWKGKCVKDVQCPCIYNGQEVPPGFVVIVDCMRCECIRGKMQCSGATCTGTPPSTTALASTTPCTCPPGEFKCYDCSRCIAIEDVCDGENNCDDYSDEESCECVYGNKTYPVNQPFPGDGACETCKCEIGTSKPTCEKICAITCAIGEDLYLNENDNTKCCECKPPATTTATPTTTAAPTTTVPPTTTAAPTTTVPPTTTAAPTTTVPPTTTPAPSTTVQTTTEILCDENLDHYDPVSLKRFDDVGNPVSPDDIWKPNSPPNVADPYSGSHLKVTFTPRSEITSVTIYKDNDSAEVVKVAFKVKPSDSDALVPLRRSDGSDIFYGIPGLKIALPPSTPYVVEMEVYIVEPLPAEGFKAC</sequence>
<evidence type="ECO:0000256" key="2">
    <source>
        <dbReference type="ARBA" id="ARBA00023157"/>
    </source>
</evidence>
<dbReference type="Gene3D" id="4.10.400.10">
    <property type="entry name" value="Low-density Lipoprotein Receptor"/>
    <property type="match status" value="1"/>
</dbReference>
<dbReference type="InterPro" id="IPR002919">
    <property type="entry name" value="TIL_dom"/>
</dbReference>
<protein>
    <submittedName>
        <fullName evidence="8">SCO-spondin-like</fullName>
    </submittedName>
</protein>
<dbReference type="InterPro" id="IPR050780">
    <property type="entry name" value="Mucin_vWF_Thrombospondin_sf"/>
</dbReference>
<dbReference type="InterPro" id="IPR001846">
    <property type="entry name" value="VWF_type-D"/>
</dbReference>
<dbReference type="PANTHER" id="PTHR11339:SF386">
    <property type="entry name" value="HEMOLECTIN, ISOFORM A"/>
    <property type="match status" value="1"/>
</dbReference>
<dbReference type="InterPro" id="IPR001007">
    <property type="entry name" value="VWF_dom"/>
</dbReference>
<dbReference type="InterPro" id="IPR002172">
    <property type="entry name" value="LDrepeatLR_classA_rpt"/>
</dbReference>
<dbReference type="Proteomes" id="UP000694845">
    <property type="component" value="Unplaced"/>
</dbReference>
<feature type="region of interest" description="Disordered" evidence="5">
    <location>
        <begin position="663"/>
        <end position="714"/>
    </location>
</feature>
<dbReference type="Pfam" id="PF00057">
    <property type="entry name" value="Ldl_recept_a"/>
    <property type="match status" value="1"/>
</dbReference>
<evidence type="ECO:0000259" key="6">
    <source>
        <dbReference type="PROSITE" id="PS51233"/>
    </source>
</evidence>
<evidence type="ECO:0000256" key="3">
    <source>
        <dbReference type="ARBA" id="ARBA00023180"/>
    </source>
</evidence>
<dbReference type="PROSITE" id="PS50068">
    <property type="entry name" value="LDLRA_2"/>
    <property type="match status" value="1"/>
</dbReference>
<dbReference type="Pfam" id="PF08742">
    <property type="entry name" value="C8"/>
    <property type="match status" value="2"/>
</dbReference>
<dbReference type="InterPro" id="IPR036084">
    <property type="entry name" value="Ser_inhib-like_sf"/>
</dbReference>
<keyword evidence="3" id="KW-0325">Glycoprotein</keyword>
<evidence type="ECO:0000256" key="4">
    <source>
        <dbReference type="PROSITE-ProRule" id="PRU00124"/>
    </source>
</evidence>
<dbReference type="AlphaFoldDB" id="A0A8B7ZRN4"/>
<dbReference type="Pfam" id="PF00094">
    <property type="entry name" value="VWD"/>
    <property type="match status" value="1"/>
</dbReference>
<comment type="caution">
    <text evidence="4">Lacks conserved residue(s) required for the propagation of feature annotation.</text>
</comment>
<dbReference type="CDD" id="cd19941">
    <property type="entry name" value="TIL"/>
    <property type="match status" value="2"/>
</dbReference>
<accession>A0A8B7ZRN4</accession>